<dbReference type="GO" id="GO:0003677">
    <property type="term" value="F:DNA binding"/>
    <property type="evidence" value="ECO:0007669"/>
    <property type="project" value="InterPro"/>
</dbReference>
<protein>
    <recommendedName>
        <fullName evidence="1">HTH iclR-type domain-containing protein</fullName>
    </recommendedName>
</protein>
<keyword evidence="3" id="KW-1185">Reference proteome</keyword>
<gene>
    <name evidence="2" type="ORF">CGERO_08405</name>
</gene>
<name>A0A3G6J1Q6_9CORY</name>
<dbReference type="OrthoDB" id="4411133at2"/>
<dbReference type="Gene3D" id="1.10.10.10">
    <property type="entry name" value="Winged helix-like DNA-binding domain superfamily/Winged helix DNA-binding domain"/>
    <property type="match status" value="1"/>
</dbReference>
<organism evidence="2 3">
    <name type="scientific">Corynebacterium gerontici</name>
    <dbReference type="NCBI Taxonomy" id="2079234"/>
    <lineage>
        <taxon>Bacteria</taxon>
        <taxon>Bacillati</taxon>
        <taxon>Actinomycetota</taxon>
        <taxon>Actinomycetes</taxon>
        <taxon>Mycobacteriales</taxon>
        <taxon>Corynebacteriaceae</taxon>
        <taxon>Corynebacterium</taxon>
    </lineage>
</organism>
<accession>A0A3G6J1Q6</accession>
<dbReference type="Pfam" id="PF09339">
    <property type="entry name" value="HTH_IclR"/>
    <property type="match status" value="1"/>
</dbReference>
<dbReference type="InterPro" id="IPR036390">
    <property type="entry name" value="WH_DNA-bd_sf"/>
</dbReference>
<dbReference type="Proteomes" id="UP000271587">
    <property type="component" value="Chromosome"/>
</dbReference>
<evidence type="ECO:0000259" key="1">
    <source>
        <dbReference type="Pfam" id="PF09339"/>
    </source>
</evidence>
<feature type="domain" description="HTH iclR-type" evidence="1">
    <location>
        <begin position="10"/>
        <end position="46"/>
    </location>
</feature>
<dbReference type="KEGG" id="cgk:CGERO_08405"/>
<sequence length="84" mass="8639">MRPLTAITHAMREGARTATDIERATGLSRSTVDAALEHLVSTGYLSSSRDQSACAGCAMSCSGSGATCGRGLTTLTLKAPPPKR</sequence>
<dbReference type="GO" id="GO:0006355">
    <property type="term" value="P:regulation of DNA-templated transcription"/>
    <property type="evidence" value="ECO:0007669"/>
    <property type="project" value="InterPro"/>
</dbReference>
<proteinExistence type="predicted"/>
<dbReference type="SUPFAM" id="SSF46785">
    <property type="entry name" value="Winged helix' DNA-binding domain"/>
    <property type="match status" value="1"/>
</dbReference>
<reference evidence="2 3" key="1">
    <citation type="submission" date="2018-11" db="EMBL/GenBank/DDBJ databases">
        <authorList>
            <person name="Kleinhagauer T."/>
            <person name="Glaeser S.P."/>
            <person name="Spergser J."/>
            <person name="Ruckert C."/>
            <person name="Kaempfer P."/>
            <person name="Busse H.-J."/>
        </authorList>
    </citation>
    <scope>NUCLEOTIDE SEQUENCE [LARGE SCALE GENOMIC DNA]</scope>
    <source>
        <strain evidence="2 3">W8</strain>
    </source>
</reference>
<dbReference type="InterPro" id="IPR036388">
    <property type="entry name" value="WH-like_DNA-bd_sf"/>
</dbReference>
<dbReference type="RefSeq" id="WP_123934978.1">
    <property type="nucleotide sequence ID" value="NZ_CP033897.1"/>
</dbReference>
<dbReference type="AlphaFoldDB" id="A0A3G6J1Q6"/>
<dbReference type="InterPro" id="IPR005471">
    <property type="entry name" value="Tscrpt_reg_IclR_N"/>
</dbReference>
<evidence type="ECO:0000313" key="3">
    <source>
        <dbReference type="Proteomes" id="UP000271587"/>
    </source>
</evidence>
<dbReference type="EMBL" id="CP033897">
    <property type="protein sequence ID" value="AZA11975.1"/>
    <property type="molecule type" value="Genomic_DNA"/>
</dbReference>
<evidence type="ECO:0000313" key="2">
    <source>
        <dbReference type="EMBL" id="AZA11975.1"/>
    </source>
</evidence>